<keyword evidence="2" id="KW-1185">Reference proteome</keyword>
<reference evidence="2" key="1">
    <citation type="journal article" date="2019" name="Int. J. Syst. Evol. Microbiol.">
        <title>The Global Catalogue of Microorganisms (GCM) 10K type strain sequencing project: providing services to taxonomists for standard genome sequencing and annotation.</title>
        <authorList>
            <consortium name="The Broad Institute Genomics Platform"/>
            <consortium name="The Broad Institute Genome Sequencing Center for Infectious Disease"/>
            <person name="Wu L."/>
            <person name="Ma J."/>
        </authorList>
    </citation>
    <scope>NUCLEOTIDE SEQUENCE [LARGE SCALE GENOMIC DNA]</scope>
    <source>
        <strain evidence="2">JCM 17440</strain>
    </source>
</reference>
<dbReference type="EMBL" id="BAABAS010000005">
    <property type="protein sequence ID" value="GAA4230802.1"/>
    <property type="molecule type" value="Genomic_DNA"/>
</dbReference>
<sequence length="85" mass="9606">MEWVKFLLRLRETGTPIARMHEYAELRARGAGTTVCVCLKPHQTGLREQIDRLRAPEKALAEKIAIYRGDLAALQGKQEKGSEDD</sequence>
<dbReference type="SUPFAM" id="SSF46955">
    <property type="entry name" value="Putative DNA-binding domain"/>
    <property type="match status" value="1"/>
</dbReference>
<accession>A0ABP8C084</accession>
<dbReference type="InterPro" id="IPR009061">
    <property type="entry name" value="DNA-bd_dom_put_sf"/>
</dbReference>
<organism evidence="1 2">
    <name type="scientific">Actinomadura meridiana</name>
    <dbReference type="NCBI Taxonomy" id="559626"/>
    <lineage>
        <taxon>Bacteria</taxon>
        <taxon>Bacillati</taxon>
        <taxon>Actinomycetota</taxon>
        <taxon>Actinomycetes</taxon>
        <taxon>Streptosporangiales</taxon>
        <taxon>Thermomonosporaceae</taxon>
        <taxon>Actinomadura</taxon>
    </lineage>
</organism>
<evidence type="ECO:0000313" key="1">
    <source>
        <dbReference type="EMBL" id="GAA4230802.1"/>
    </source>
</evidence>
<evidence type="ECO:0000313" key="2">
    <source>
        <dbReference type="Proteomes" id="UP001501710"/>
    </source>
</evidence>
<dbReference type="Proteomes" id="UP001501710">
    <property type="component" value="Unassembled WGS sequence"/>
</dbReference>
<name>A0ABP8C084_9ACTN</name>
<protein>
    <submittedName>
        <fullName evidence="1">Uncharacterized protein</fullName>
    </submittedName>
</protein>
<proteinExistence type="predicted"/>
<comment type="caution">
    <text evidence="1">The sequence shown here is derived from an EMBL/GenBank/DDBJ whole genome shotgun (WGS) entry which is preliminary data.</text>
</comment>
<gene>
    <name evidence="1" type="ORF">GCM10022254_26500</name>
</gene>